<evidence type="ECO:0000259" key="9">
    <source>
        <dbReference type="PROSITE" id="PS51144"/>
    </source>
</evidence>
<dbReference type="SUPFAM" id="SSF51069">
    <property type="entry name" value="Carbonic anhydrase"/>
    <property type="match status" value="1"/>
</dbReference>
<dbReference type="PANTHER" id="PTHR18952:SF265">
    <property type="entry name" value="CARBONIC ANHYDRASE"/>
    <property type="match status" value="1"/>
</dbReference>
<dbReference type="Pfam" id="PF00194">
    <property type="entry name" value="Carb_anhydrase"/>
    <property type="match status" value="1"/>
</dbReference>
<protein>
    <recommendedName>
        <fullName evidence="3 8">Carbonic anhydrase</fullName>
        <ecNumber evidence="3 8">4.2.1.1</ecNumber>
    </recommendedName>
</protein>
<reference evidence="10 11" key="1">
    <citation type="journal article" date="2018" name="Elife">
        <title>Firefly genomes illuminate parallel origins of bioluminescence in beetles.</title>
        <authorList>
            <person name="Fallon T.R."/>
            <person name="Lower S.E."/>
            <person name="Chang C.H."/>
            <person name="Bessho-Uehara M."/>
            <person name="Martin G.J."/>
            <person name="Bewick A.J."/>
            <person name="Behringer M."/>
            <person name="Debat H.J."/>
            <person name="Wong I."/>
            <person name="Day J.C."/>
            <person name="Suvorov A."/>
            <person name="Silva C.J."/>
            <person name="Stanger-Hall K.F."/>
            <person name="Hall D.W."/>
            <person name="Schmitz R.J."/>
            <person name="Nelson D.R."/>
            <person name="Lewis S.M."/>
            <person name="Shigenobu S."/>
            <person name="Bybee S.M."/>
            <person name="Larracuente A.M."/>
            <person name="Oba Y."/>
            <person name="Weng J.K."/>
        </authorList>
    </citation>
    <scope>NUCLEOTIDE SEQUENCE [LARGE SCALE GENOMIC DNA]</scope>
    <source>
        <strain evidence="10">1611_PpyrPB1</strain>
        <tissue evidence="10">Whole body</tissue>
    </source>
</reference>
<dbReference type="PROSITE" id="PS00162">
    <property type="entry name" value="ALPHA_CA_1"/>
    <property type="match status" value="1"/>
</dbReference>
<dbReference type="InterPro" id="IPR036398">
    <property type="entry name" value="CA_dom_sf"/>
</dbReference>
<keyword evidence="11" id="KW-1185">Reference proteome</keyword>
<dbReference type="GO" id="GO:0008270">
    <property type="term" value="F:zinc ion binding"/>
    <property type="evidence" value="ECO:0007669"/>
    <property type="project" value="UniProtKB-UniRule"/>
</dbReference>
<dbReference type="GO" id="GO:0004089">
    <property type="term" value="F:carbonate dehydratase activity"/>
    <property type="evidence" value="ECO:0007669"/>
    <property type="project" value="UniProtKB-UniRule"/>
</dbReference>
<dbReference type="EC" id="4.2.1.1" evidence="3 8"/>
<organism evidence="10 11">
    <name type="scientific">Photinus pyralis</name>
    <name type="common">Common eastern firefly</name>
    <name type="synonym">Lampyris pyralis</name>
    <dbReference type="NCBI Taxonomy" id="7054"/>
    <lineage>
        <taxon>Eukaryota</taxon>
        <taxon>Metazoa</taxon>
        <taxon>Ecdysozoa</taxon>
        <taxon>Arthropoda</taxon>
        <taxon>Hexapoda</taxon>
        <taxon>Insecta</taxon>
        <taxon>Pterygota</taxon>
        <taxon>Neoptera</taxon>
        <taxon>Endopterygota</taxon>
        <taxon>Coleoptera</taxon>
        <taxon>Polyphaga</taxon>
        <taxon>Elateriformia</taxon>
        <taxon>Elateroidea</taxon>
        <taxon>Lampyridae</taxon>
        <taxon>Lampyrinae</taxon>
        <taxon>Photinus</taxon>
    </lineage>
</organism>
<dbReference type="PROSITE" id="PS51144">
    <property type="entry name" value="ALPHA_CA_2"/>
    <property type="match status" value="1"/>
</dbReference>
<dbReference type="Proteomes" id="UP000327044">
    <property type="component" value="Unassembled WGS sequence"/>
</dbReference>
<dbReference type="OrthoDB" id="429145at2759"/>
<feature type="domain" description="Alpha-carbonic anhydrase" evidence="9">
    <location>
        <begin position="1"/>
        <end position="197"/>
    </location>
</feature>
<keyword evidence="6 8" id="KW-0456">Lyase</keyword>
<dbReference type="Gene3D" id="3.10.200.10">
    <property type="entry name" value="Alpha carbonic anhydrase"/>
    <property type="match status" value="1"/>
</dbReference>
<comment type="similarity">
    <text evidence="2 8">Belongs to the alpha-carbonic anhydrase family.</text>
</comment>
<dbReference type="SMART" id="SM01057">
    <property type="entry name" value="Carb_anhydrase"/>
    <property type="match status" value="1"/>
</dbReference>
<comment type="catalytic activity">
    <reaction evidence="7 8">
        <text>hydrogencarbonate + H(+) = CO2 + H2O</text>
        <dbReference type="Rhea" id="RHEA:10748"/>
        <dbReference type="ChEBI" id="CHEBI:15377"/>
        <dbReference type="ChEBI" id="CHEBI:15378"/>
        <dbReference type="ChEBI" id="CHEBI:16526"/>
        <dbReference type="ChEBI" id="CHEBI:17544"/>
        <dbReference type="EC" id="4.2.1.1"/>
    </reaction>
</comment>
<accession>A0A5N4AI99</accession>
<gene>
    <name evidence="10" type="ORF">PPYR_11102</name>
</gene>
<evidence type="ECO:0000256" key="3">
    <source>
        <dbReference type="ARBA" id="ARBA00012925"/>
    </source>
</evidence>
<evidence type="ECO:0000256" key="6">
    <source>
        <dbReference type="ARBA" id="ARBA00023239"/>
    </source>
</evidence>
<evidence type="ECO:0000313" key="10">
    <source>
        <dbReference type="EMBL" id="KAB0797041.1"/>
    </source>
</evidence>
<evidence type="ECO:0000256" key="4">
    <source>
        <dbReference type="ARBA" id="ARBA00022723"/>
    </source>
</evidence>
<dbReference type="InterPro" id="IPR001148">
    <property type="entry name" value="CA_dom"/>
</dbReference>
<dbReference type="AlphaFoldDB" id="A0A5N4AI99"/>
<evidence type="ECO:0000256" key="7">
    <source>
        <dbReference type="ARBA" id="ARBA00048348"/>
    </source>
</evidence>
<name>A0A5N4AI99_PHOPY</name>
<keyword evidence="5 8" id="KW-0862">Zinc</keyword>
<evidence type="ECO:0000256" key="5">
    <source>
        <dbReference type="ARBA" id="ARBA00022833"/>
    </source>
</evidence>
<dbReference type="InParanoid" id="A0A5N4AI99"/>
<proteinExistence type="inferred from homology"/>
<keyword evidence="4 8" id="KW-0479">Metal-binding</keyword>
<evidence type="ECO:0000256" key="2">
    <source>
        <dbReference type="ARBA" id="ARBA00010718"/>
    </source>
</evidence>
<sequence length="202" mass="22913">MPESMMLASDGHSLKLTVESSMPLNLKAPLTSVPYEFNHIHFHWGDGEDNNKGSEHYVNGHFYPLEMHAVHTQSVSNTTDKFLVVAYLFQLSRQKNPVMEKIVDAILDATINGNGTVENFKLINLLYNIPFSYFTYEGSLTTPPYTESVVFLVAATHFPITKHQLEAFQQAASINPGLRNNYRCLQDTNHRKVMHVLLPSYL</sequence>
<dbReference type="CDD" id="cd00326">
    <property type="entry name" value="alpha_CA"/>
    <property type="match status" value="1"/>
</dbReference>
<dbReference type="EMBL" id="VVIM01000007">
    <property type="protein sequence ID" value="KAB0797041.1"/>
    <property type="molecule type" value="Genomic_DNA"/>
</dbReference>
<dbReference type="InterPro" id="IPR018338">
    <property type="entry name" value="Carbonic_anhydrase_a-class_CS"/>
</dbReference>
<comment type="caution">
    <text evidence="10">The sequence shown here is derived from an EMBL/GenBank/DDBJ whole genome shotgun (WGS) entry which is preliminary data.</text>
</comment>
<evidence type="ECO:0000256" key="8">
    <source>
        <dbReference type="RuleBase" id="RU367011"/>
    </source>
</evidence>
<dbReference type="InterPro" id="IPR023561">
    <property type="entry name" value="Carbonic_anhydrase_a-class"/>
</dbReference>
<evidence type="ECO:0000256" key="1">
    <source>
        <dbReference type="ARBA" id="ARBA00002904"/>
    </source>
</evidence>
<evidence type="ECO:0000313" key="11">
    <source>
        <dbReference type="Proteomes" id="UP000327044"/>
    </source>
</evidence>
<dbReference type="PANTHER" id="PTHR18952">
    <property type="entry name" value="CARBONIC ANHYDRASE"/>
    <property type="match status" value="1"/>
</dbReference>
<comment type="function">
    <text evidence="1 8">Reversible hydration of carbon dioxide.</text>
</comment>
<comment type="cofactor">
    <cofactor evidence="8">
        <name>Zn(2+)</name>
        <dbReference type="ChEBI" id="CHEBI:29105"/>
    </cofactor>
</comment>